<dbReference type="HOGENOM" id="CLU_011226_18_1_1"/>
<dbReference type="InterPro" id="IPR004045">
    <property type="entry name" value="Glutathione_S-Trfase_N"/>
</dbReference>
<dbReference type="AlphaFoldDB" id="J3L7U9"/>
<dbReference type="Gramene" id="OB01G53050.1">
    <property type="protein sequence ID" value="OB01G53050.1"/>
    <property type="gene ID" value="OB01G53050"/>
</dbReference>
<dbReference type="CDD" id="cd03058">
    <property type="entry name" value="GST_N_Tau"/>
    <property type="match status" value="1"/>
</dbReference>
<dbReference type="SUPFAM" id="SSF47616">
    <property type="entry name" value="GST C-terminal domain-like"/>
    <property type="match status" value="1"/>
</dbReference>
<dbReference type="OMA" id="DARFWAN"/>
<evidence type="ECO:0000313" key="8">
    <source>
        <dbReference type="Proteomes" id="UP000006038"/>
    </source>
</evidence>
<dbReference type="InterPro" id="IPR040079">
    <property type="entry name" value="Glutathione_S-Trfase"/>
</dbReference>
<name>J3L7U9_ORYBR</name>
<dbReference type="PANTHER" id="PTHR11260">
    <property type="entry name" value="GLUTATHIONE S-TRANSFERASE, GST, SUPERFAMILY, GST DOMAIN CONTAINING"/>
    <property type="match status" value="1"/>
</dbReference>
<dbReference type="Proteomes" id="UP000006038">
    <property type="component" value="Chromosome 1"/>
</dbReference>
<dbReference type="SFLD" id="SFLDG00358">
    <property type="entry name" value="Main_(cytGST)"/>
    <property type="match status" value="1"/>
</dbReference>
<reference evidence="7" key="1">
    <citation type="journal article" date="2013" name="Nat. Commun.">
        <title>Whole-genome sequencing of Oryza brachyantha reveals mechanisms underlying Oryza genome evolution.</title>
        <authorList>
            <person name="Chen J."/>
            <person name="Huang Q."/>
            <person name="Gao D."/>
            <person name="Wang J."/>
            <person name="Lang Y."/>
            <person name="Liu T."/>
            <person name="Li B."/>
            <person name="Bai Z."/>
            <person name="Luis Goicoechea J."/>
            <person name="Liang C."/>
            <person name="Chen C."/>
            <person name="Zhang W."/>
            <person name="Sun S."/>
            <person name="Liao Y."/>
            <person name="Zhang X."/>
            <person name="Yang L."/>
            <person name="Song C."/>
            <person name="Wang M."/>
            <person name="Shi J."/>
            <person name="Liu G."/>
            <person name="Liu J."/>
            <person name="Zhou H."/>
            <person name="Zhou W."/>
            <person name="Yu Q."/>
            <person name="An N."/>
            <person name="Chen Y."/>
            <person name="Cai Q."/>
            <person name="Wang B."/>
            <person name="Liu B."/>
            <person name="Min J."/>
            <person name="Huang Y."/>
            <person name="Wu H."/>
            <person name="Li Z."/>
            <person name="Zhang Y."/>
            <person name="Yin Y."/>
            <person name="Song W."/>
            <person name="Jiang J."/>
            <person name="Jackson S.A."/>
            <person name="Wing R.A."/>
            <person name="Wang J."/>
            <person name="Chen M."/>
        </authorList>
    </citation>
    <scope>NUCLEOTIDE SEQUENCE [LARGE SCALE GENOMIC DNA]</scope>
    <source>
        <strain evidence="7">cv. IRGC 101232</strain>
    </source>
</reference>
<dbReference type="SFLD" id="SFLDG01152">
    <property type="entry name" value="Main.3:_Omega-_and_Tau-like"/>
    <property type="match status" value="1"/>
</dbReference>
<evidence type="ECO:0000313" key="7">
    <source>
        <dbReference type="EnsemblPlants" id="OB01G53050.1"/>
    </source>
</evidence>
<dbReference type="GO" id="GO:0004364">
    <property type="term" value="F:glutathione transferase activity"/>
    <property type="evidence" value="ECO:0007669"/>
    <property type="project" value="UniProtKB-EC"/>
</dbReference>
<reference evidence="7" key="2">
    <citation type="submission" date="2013-04" db="UniProtKB">
        <authorList>
            <consortium name="EnsemblPlants"/>
        </authorList>
    </citation>
    <scope>IDENTIFICATION</scope>
</reference>
<dbReference type="InterPro" id="IPR045073">
    <property type="entry name" value="Omega/Tau-like"/>
</dbReference>
<dbReference type="KEGG" id="obr:102703536"/>
<organism evidence="7">
    <name type="scientific">Oryza brachyantha</name>
    <name type="common">malo sina</name>
    <dbReference type="NCBI Taxonomy" id="4533"/>
    <lineage>
        <taxon>Eukaryota</taxon>
        <taxon>Viridiplantae</taxon>
        <taxon>Streptophyta</taxon>
        <taxon>Embryophyta</taxon>
        <taxon>Tracheophyta</taxon>
        <taxon>Spermatophyta</taxon>
        <taxon>Magnoliopsida</taxon>
        <taxon>Liliopsida</taxon>
        <taxon>Poales</taxon>
        <taxon>Poaceae</taxon>
        <taxon>BOP clade</taxon>
        <taxon>Oryzoideae</taxon>
        <taxon>Oryzeae</taxon>
        <taxon>Oryzinae</taxon>
        <taxon>Oryza</taxon>
    </lineage>
</organism>
<keyword evidence="8" id="KW-1185">Reference proteome</keyword>
<dbReference type="PROSITE" id="PS50405">
    <property type="entry name" value="GST_CTER"/>
    <property type="match status" value="1"/>
</dbReference>
<evidence type="ECO:0000256" key="4">
    <source>
        <dbReference type="RuleBase" id="RU003494"/>
    </source>
</evidence>
<dbReference type="RefSeq" id="XP_006645391.1">
    <property type="nucleotide sequence ID" value="XM_006645328.2"/>
</dbReference>
<evidence type="ECO:0000259" key="6">
    <source>
        <dbReference type="PROSITE" id="PS50405"/>
    </source>
</evidence>
<comment type="similarity">
    <text evidence="4">Belongs to the GST superfamily.</text>
</comment>
<feature type="domain" description="GST C-terminal" evidence="6">
    <location>
        <begin position="88"/>
        <end position="213"/>
    </location>
</feature>
<dbReference type="Pfam" id="PF00043">
    <property type="entry name" value="GST_C"/>
    <property type="match status" value="1"/>
</dbReference>
<protein>
    <recommendedName>
        <fullName evidence="1">glutathione transferase</fullName>
        <ecNumber evidence="1">2.5.1.18</ecNumber>
    </recommendedName>
</protein>
<dbReference type="Gene3D" id="1.20.1050.10">
    <property type="match status" value="1"/>
</dbReference>
<dbReference type="eggNOG" id="KOG0406">
    <property type="taxonomic scope" value="Eukaryota"/>
</dbReference>
<dbReference type="InterPro" id="IPR036282">
    <property type="entry name" value="Glutathione-S-Trfase_C_sf"/>
</dbReference>
<dbReference type="GeneID" id="102703536"/>
<dbReference type="SFLD" id="SFLDS00019">
    <property type="entry name" value="Glutathione_Transferase_(cytos"/>
    <property type="match status" value="1"/>
</dbReference>
<dbReference type="PANTHER" id="PTHR11260:SF708">
    <property type="entry name" value="GLUTATHIONE TRANSFERASE"/>
    <property type="match status" value="1"/>
</dbReference>
<dbReference type="FunFam" id="1.20.1050.10:FF:000012">
    <property type="entry name" value="Tau class glutathione S-transferase"/>
    <property type="match status" value="1"/>
</dbReference>
<dbReference type="EC" id="2.5.1.18" evidence="1"/>
<accession>J3L7U9</accession>
<feature type="domain" description="GST N-terminal" evidence="5">
    <location>
        <begin position="3"/>
        <end position="82"/>
    </location>
</feature>
<dbReference type="PROSITE" id="PS50404">
    <property type="entry name" value="GST_NTER"/>
    <property type="match status" value="1"/>
</dbReference>
<dbReference type="InterPro" id="IPR004046">
    <property type="entry name" value="GST_C"/>
</dbReference>
<keyword evidence="2" id="KW-0808">Transferase</keyword>
<dbReference type="CDD" id="cd03185">
    <property type="entry name" value="GST_C_Tau"/>
    <property type="match status" value="1"/>
</dbReference>
<evidence type="ECO:0000256" key="2">
    <source>
        <dbReference type="ARBA" id="ARBA00022679"/>
    </source>
</evidence>
<sequence>MGETVKLISAFASAYGHRAEVALRLKGVQYELILEDLRNKSSLLLDHNPVHKLVPVLLHGDRSLSESLVILEYIDETFHGGRPLLPADPYDRAMARFWAQFIDQKFGRFNFWIPMVQMEGGLQEEFAQEAKGNLALLEEQLKGKRFFGGDAIGFLDMAACLLAHWLGVFEEVCGVTLATDEEFPALCQWRRSYADDEAVKPCLPEKDELVAYYRAIKDVIKAAGRQEK</sequence>
<dbReference type="GO" id="GO:0006749">
    <property type="term" value="P:glutathione metabolic process"/>
    <property type="evidence" value="ECO:0007669"/>
    <property type="project" value="InterPro"/>
</dbReference>
<dbReference type="EnsemblPlants" id="OB01G53050.1">
    <property type="protein sequence ID" value="OB01G53050.1"/>
    <property type="gene ID" value="OB01G53050"/>
</dbReference>
<dbReference type="InterPro" id="IPR036249">
    <property type="entry name" value="Thioredoxin-like_sf"/>
</dbReference>
<dbReference type="STRING" id="4533.J3L7U9"/>
<dbReference type="OrthoDB" id="4951845at2759"/>
<evidence type="ECO:0000256" key="1">
    <source>
        <dbReference type="ARBA" id="ARBA00012452"/>
    </source>
</evidence>
<dbReference type="InterPro" id="IPR010987">
    <property type="entry name" value="Glutathione-S-Trfase_C-like"/>
</dbReference>
<dbReference type="Pfam" id="PF02798">
    <property type="entry name" value="GST_N"/>
    <property type="match status" value="1"/>
</dbReference>
<dbReference type="Gene3D" id="3.40.30.10">
    <property type="entry name" value="Glutaredoxin"/>
    <property type="match status" value="1"/>
</dbReference>
<proteinExistence type="inferred from homology"/>
<evidence type="ECO:0000259" key="5">
    <source>
        <dbReference type="PROSITE" id="PS50404"/>
    </source>
</evidence>
<comment type="catalytic activity">
    <reaction evidence="3">
        <text>RX + glutathione = an S-substituted glutathione + a halide anion + H(+)</text>
        <dbReference type="Rhea" id="RHEA:16437"/>
        <dbReference type="ChEBI" id="CHEBI:15378"/>
        <dbReference type="ChEBI" id="CHEBI:16042"/>
        <dbReference type="ChEBI" id="CHEBI:17792"/>
        <dbReference type="ChEBI" id="CHEBI:57925"/>
        <dbReference type="ChEBI" id="CHEBI:90779"/>
        <dbReference type="EC" id="2.5.1.18"/>
    </reaction>
</comment>
<dbReference type="GO" id="GO:0005737">
    <property type="term" value="C:cytoplasm"/>
    <property type="evidence" value="ECO:0007669"/>
    <property type="project" value="TreeGrafter"/>
</dbReference>
<gene>
    <name evidence="7" type="primary">LOC102703536</name>
</gene>
<dbReference type="SUPFAM" id="SSF52833">
    <property type="entry name" value="Thioredoxin-like"/>
    <property type="match status" value="1"/>
</dbReference>
<dbReference type="InterPro" id="IPR045074">
    <property type="entry name" value="GST_C_Tau"/>
</dbReference>
<evidence type="ECO:0000256" key="3">
    <source>
        <dbReference type="ARBA" id="ARBA00047960"/>
    </source>
</evidence>